<dbReference type="EMBL" id="JANPWB010000008">
    <property type="protein sequence ID" value="KAJ1161108.1"/>
    <property type="molecule type" value="Genomic_DNA"/>
</dbReference>
<evidence type="ECO:0000313" key="3">
    <source>
        <dbReference type="Proteomes" id="UP001066276"/>
    </source>
</evidence>
<feature type="region of interest" description="Disordered" evidence="1">
    <location>
        <begin position="74"/>
        <end position="111"/>
    </location>
</feature>
<proteinExistence type="predicted"/>
<keyword evidence="3" id="KW-1185">Reference proteome</keyword>
<dbReference type="AlphaFoldDB" id="A0AAV7SAI1"/>
<evidence type="ECO:0000313" key="2">
    <source>
        <dbReference type="EMBL" id="KAJ1161108.1"/>
    </source>
</evidence>
<reference evidence="2" key="1">
    <citation type="journal article" date="2022" name="bioRxiv">
        <title>Sequencing and chromosome-scale assembly of the giantPleurodeles waltlgenome.</title>
        <authorList>
            <person name="Brown T."/>
            <person name="Elewa A."/>
            <person name="Iarovenko S."/>
            <person name="Subramanian E."/>
            <person name="Araus A.J."/>
            <person name="Petzold A."/>
            <person name="Susuki M."/>
            <person name="Suzuki K.-i.T."/>
            <person name="Hayashi T."/>
            <person name="Toyoda A."/>
            <person name="Oliveira C."/>
            <person name="Osipova E."/>
            <person name="Leigh N.D."/>
            <person name="Simon A."/>
            <person name="Yun M.H."/>
        </authorList>
    </citation>
    <scope>NUCLEOTIDE SEQUENCE</scope>
    <source>
        <strain evidence="2">20211129_DDA</strain>
        <tissue evidence="2">Liver</tissue>
    </source>
</reference>
<name>A0AAV7SAI1_PLEWA</name>
<gene>
    <name evidence="2" type="ORF">NDU88_001596</name>
</gene>
<sequence length="111" mass="11895">MGGCTHFQCAQLCLCTEHGKHEYPRAAQKGQVRAELQYPAWADGSAQSGAVWARLVLAAWIAIGISAGSSMGRLAEKPGGQSQDLAPLYREPRSNHAQLRTQIPGGRPVVD</sequence>
<organism evidence="2 3">
    <name type="scientific">Pleurodeles waltl</name>
    <name type="common">Iberian ribbed newt</name>
    <dbReference type="NCBI Taxonomy" id="8319"/>
    <lineage>
        <taxon>Eukaryota</taxon>
        <taxon>Metazoa</taxon>
        <taxon>Chordata</taxon>
        <taxon>Craniata</taxon>
        <taxon>Vertebrata</taxon>
        <taxon>Euteleostomi</taxon>
        <taxon>Amphibia</taxon>
        <taxon>Batrachia</taxon>
        <taxon>Caudata</taxon>
        <taxon>Salamandroidea</taxon>
        <taxon>Salamandridae</taxon>
        <taxon>Pleurodelinae</taxon>
        <taxon>Pleurodeles</taxon>
    </lineage>
</organism>
<comment type="caution">
    <text evidence="2">The sequence shown here is derived from an EMBL/GenBank/DDBJ whole genome shotgun (WGS) entry which is preliminary data.</text>
</comment>
<dbReference type="Proteomes" id="UP001066276">
    <property type="component" value="Chromosome 4_2"/>
</dbReference>
<accession>A0AAV7SAI1</accession>
<evidence type="ECO:0000256" key="1">
    <source>
        <dbReference type="SAM" id="MobiDB-lite"/>
    </source>
</evidence>
<protein>
    <submittedName>
        <fullName evidence="2">Uncharacterized protein</fullName>
    </submittedName>
</protein>